<keyword evidence="5 7" id="KW-0067">ATP-binding</keyword>
<accession>A0A935TBE1</accession>
<evidence type="ECO:0000256" key="1">
    <source>
        <dbReference type="ARBA" id="ARBA00022448"/>
    </source>
</evidence>
<evidence type="ECO:0000313" key="7">
    <source>
        <dbReference type="EMBL" id="MBK7954333.1"/>
    </source>
</evidence>
<dbReference type="InterPro" id="IPR003593">
    <property type="entry name" value="AAA+_ATPase"/>
</dbReference>
<proteinExistence type="predicted"/>
<dbReference type="GO" id="GO:0016887">
    <property type="term" value="F:ATP hydrolysis activity"/>
    <property type="evidence" value="ECO:0007669"/>
    <property type="project" value="InterPro"/>
</dbReference>
<evidence type="ECO:0000313" key="8">
    <source>
        <dbReference type="Proteomes" id="UP000706151"/>
    </source>
</evidence>
<dbReference type="PROSITE" id="PS50893">
    <property type="entry name" value="ABC_TRANSPORTER_2"/>
    <property type="match status" value="1"/>
</dbReference>
<dbReference type="GO" id="GO:0005524">
    <property type="term" value="F:ATP binding"/>
    <property type="evidence" value="ECO:0007669"/>
    <property type="project" value="UniProtKB-KW"/>
</dbReference>
<dbReference type="InterPro" id="IPR017871">
    <property type="entry name" value="ABC_transporter-like_CS"/>
</dbReference>
<dbReference type="SMART" id="SM00382">
    <property type="entry name" value="AAA"/>
    <property type="match status" value="1"/>
</dbReference>
<organism evidence="7 8">
    <name type="scientific">Candidatus Accumulibacter affinis</name>
    <dbReference type="NCBI Taxonomy" id="2954384"/>
    <lineage>
        <taxon>Bacteria</taxon>
        <taxon>Pseudomonadati</taxon>
        <taxon>Pseudomonadota</taxon>
        <taxon>Betaproteobacteria</taxon>
        <taxon>Candidatus Accumulibacter</taxon>
    </lineage>
</organism>
<keyword evidence="2" id="KW-1003">Cell membrane</keyword>
<dbReference type="SUPFAM" id="SSF52540">
    <property type="entry name" value="P-loop containing nucleoside triphosphate hydrolases"/>
    <property type="match status" value="1"/>
</dbReference>
<dbReference type="CDD" id="cd03260">
    <property type="entry name" value="ABC_PstB_phosphate_transporter"/>
    <property type="match status" value="1"/>
</dbReference>
<dbReference type="PANTHER" id="PTHR43423">
    <property type="entry name" value="ABC TRANSPORTER I FAMILY MEMBER 17"/>
    <property type="match status" value="1"/>
</dbReference>
<evidence type="ECO:0000256" key="3">
    <source>
        <dbReference type="ARBA" id="ARBA00022592"/>
    </source>
</evidence>
<evidence type="ECO:0000256" key="4">
    <source>
        <dbReference type="ARBA" id="ARBA00022741"/>
    </source>
</evidence>
<dbReference type="GO" id="GO:0016020">
    <property type="term" value="C:membrane"/>
    <property type="evidence" value="ECO:0007669"/>
    <property type="project" value="InterPro"/>
</dbReference>
<dbReference type="Pfam" id="PF00005">
    <property type="entry name" value="ABC_tran"/>
    <property type="match status" value="1"/>
</dbReference>
<dbReference type="GO" id="GO:0035435">
    <property type="term" value="P:phosphate ion transmembrane transport"/>
    <property type="evidence" value="ECO:0007669"/>
    <property type="project" value="InterPro"/>
</dbReference>
<dbReference type="PROSITE" id="PS00211">
    <property type="entry name" value="ABC_TRANSPORTER_1"/>
    <property type="match status" value="1"/>
</dbReference>
<dbReference type="EMBL" id="JADJOT010000009">
    <property type="protein sequence ID" value="MBK7954333.1"/>
    <property type="molecule type" value="Genomic_DNA"/>
</dbReference>
<comment type="caution">
    <text evidence="7">The sequence shown here is derived from an EMBL/GenBank/DDBJ whole genome shotgun (WGS) entry which is preliminary data.</text>
</comment>
<dbReference type="InterPro" id="IPR027417">
    <property type="entry name" value="P-loop_NTPase"/>
</dbReference>
<protein>
    <submittedName>
        <fullName evidence="7">Phosphate ABC transporter ATP-binding protein</fullName>
    </submittedName>
</protein>
<evidence type="ECO:0000256" key="2">
    <source>
        <dbReference type="ARBA" id="ARBA00022475"/>
    </source>
</evidence>
<name>A0A935TBE1_9PROT</name>
<dbReference type="GO" id="GO:0005315">
    <property type="term" value="F:phosphate transmembrane transporter activity"/>
    <property type="evidence" value="ECO:0007669"/>
    <property type="project" value="InterPro"/>
</dbReference>
<feature type="domain" description="ABC transporter" evidence="6">
    <location>
        <begin position="24"/>
        <end position="264"/>
    </location>
</feature>
<dbReference type="PANTHER" id="PTHR43423:SF1">
    <property type="entry name" value="ABC TRANSPORTER I FAMILY MEMBER 17"/>
    <property type="match status" value="1"/>
</dbReference>
<keyword evidence="4" id="KW-0547">Nucleotide-binding</keyword>
<evidence type="ECO:0000256" key="5">
    <source>
        <dbReference type="ARBA" id="ARBA00022840"/>
    </source>
</evidence>
<keyword evidence="2" id="KW-0472">Membrane</keyword>
<sequence length="270" mass="29708">MVSSGAAAVASDTGAPADNFPSKLEIRNLTIRYGHTVALRGVNLAVREHEIFGIIGPANAGKTSLLKAINRMDVFTSGMKVDGEIRFNGRDTSRLSNVYALRSRIGVVFPLPVGLPMTVYDNVALSPRLRGIKSKADLDVIVQRCLTRAALWDEVKDRLHALGSLLSGGQQQRLTIARALSQEPDLLMLDEFSIAVDPVTTMRIEDVLKELRQEVTILLVTNLVQQARRLADRTAFFLNGECVEVGVTEDLFTGEVKDQRTRDYVEGRFG</sequence>
<keyword evidence="3" id="KW-0592">Phosphate transport</keyword>
<keyword evidence="1" id="KW-0813">Transport</keyword>
<reference evidence="7 8" key="1">
    <citation type="submission" date="2020-10" db="EMBL/GenBank/DDBJ databases">
        <title>Connecting structure to function with the recovery of over 1000 high-quality activated sludge metagenome-assembled genomes encoding full-length rRNA genes using long-read sequencing.</title>
        <authorList>
            <person name="Singleton C.M."/>
            <person name="Petriglieri F."/>
            <person name="Kristensen J.M."/>
            <person name="Kirkegaard R.H."/>
            <person name="Michaelsen T.Y."/>
            <person name="Andersen M.H."/>
            <person name="Karst S.M."/>
            <person name="Dueholm M.S."/>
            <person name="Nielsen P.H."/>
            <person name="Albertsen M."/>
        </authorList>
    </citation>
    <scope>NUCLEOTIDE SEQUENCE [LARGE SCALE GENOMIC DNA]</scope>
    <source>
        <strain evidence="7">Fred_18-Q3-R57-64_BAT3C.720</strain>
    </source>
</reference>
<dbReference type="AlphaFoldDB" id="A0A935TBE1"/>
<dbReference type="Gene3D" id="3.40.50.300">
    <property type="entry name" value="P-loop containing nucleotide triphosphate hydrolases"/>
    <property type="match status" value="1"/>
</dbReference>
<gene>
    <name evidence="7" type="ORF">IPK02_10450</name>
</gene>
<evidence type="ECO:0000259" key="6">
    <source>
        <dbReference type="PROSITE" id="PS50893"/>
    </source>
</evidence>
<dbReference type="InterPro" id="IPR003439">
    <property type="entry name" value="ABC_transporter-like_ATP-bd"/>
</dbReference>
<dbReference type="InterPro" id="IPR005670">
    <property type="entry name" value="PstB-like"/>
</dbReference>
<dbReference type="Proteomes" id="UP000706151">
    <property type="component" value="Unassembled WGS sequence"/>
</dbReference>